<dbReference type="Proteomes" id="UP000006055">
    <property type="component" value="Chromosome"/>
</dbReference>
<gene>
    <name evidence="1" type="ordered locus">Desti_2425</name>
</gene>
<accession>I4C6B6</accession>
<dbReference type="STRING" id="706587.Desti_2425"/>
<dbReference type="EMBL" id="CP003360">
    <property type="protein sequence ID" value="AFM25107.1"/>
    <property type="molecule type" value="Genomic_DNA"/>
</dbReference>
<organism evidence="1 2">
    <name type="scientific">Desulfomonile tiedjei (strain ATCC 49306 / DSM 6799 / DCB-1)</name>
    <dbReference type="NCBI Taxonomy" id="706587"/>
    <lineage>
        <taxon>Bacteria</taxon>
        <taxon>Pseudomonadati</taxon>
        <taxon>Thermodesulfobacteriota</taxon>
        <taxon>Desulfomonilia</taxon>
        <taxon>Desulfomonilales</taxon>
        <taxon>Desulfomonilaceae</taxon>
        <taxon>Desulfomonile</taxon>
    </lineage>
</organism>
<dbReference type="AlphaFoldDB" id="I4C6B6"/>
<name>I4C6B6_DESTA</name>
<protein>
    <submittedName>
        <fullName evidence="1">Uncharacterized protein</fullName>
    </submittedName>
</protein>
<keyword evidence="2" id="KW-1185">Reference proteome</keyword>
<evidence type="ECO:0000313" key="2">
    <source>
        <dbReference type="Proteomes" id="UP000006055"/>
    </source>
</evidence>
<proteinExistence type="predicted"/>
<evidence type="ECO:0000313" key="1">
    <source>
        <dbReference type="EMBL" id="AFM25107.1"/>
    </source>
</evidence>
<dbReference type="HOGENOM" id="CLU_2632374_0_0_7"/>
<dbReference type="KEGG" id="dti:Desti_2425"/>
<sequence length="77" mass="8906">MPQERRLHIPKEVPEDFANAVATVLVLGIAGAHAWNHIYLHPPEKSLRWIRGILRSNDLTGLVHSDIQWWENQLRGH</sequence>
<reference evidence="2" key="1">
    <citation type="submission" date="2012-06" db="EMBL/GenBank/DDBJ databases">
        <title>Complete sequence of chromosome of Desulfomonile tiedjei DSM 6799.</title>
        <authorList>
            <person name="Lucas S."/>
            <person name="Copeland A."/>
            <person name="Lapidus A."/>
            <person name="Glavina del Rio T."/>
            <person name="Dalin E."/>
            <person name="Tice H."/>
            <person name="Bruce D."/>
            <person name="Goodwin L."/>
            <person name="Pitluck S."/>
            <person name="Peters L."/>
            <person name="Ovchinnikova G."/>
            <person name="Zeytun A."/>
            <person name="Lu M."/>
            <person name="Kyrpides N."/>
            <person name="Mavromatis K."/>
            <person name="Ivanova N."/>
            <person name="Brettin T."/>
            <person name="Detter J.C."/>
            <person name="Han C."/>
            <person name="Larimer F."/>
            <person name="Land M."/>
            <person name="Hauser L."/>
            <person name="Markowitz V."/>
            <person name="Cheng J.-F."/>
            <person name="Hugenholtz P."/>
            <person name="Woyke T."/>
            <person name="Wu D."/>
            <person name="Spring S."/>
            <person name="Schroeder M."/>
            <person name="Brambilla E."/>
            <person name="Klenk H.-P."/>
            <person name="Eisen J.A."/>
        </authorList>
    </citation>
    <scope>NUCLEOTIDE SEQUENCE [LARGE SCALE GENOMIC DNA]</scope>
    <source>
        <strain evidence="2">ATCC 49306 / DSM 6799 / DCB-1</strain>
    </source>
</reference>